<dbReference type="Proteomes" id="UP000838686">
    <property type="component" value="Unassembled WGS sequence"/>
</dbReference>
<feature type="transmembrane region" description="Helical" evidence="1">
    <location>
        <begin position="7"/>
        <end position="25"/>
    </location>
</feature>
<feature type="transmembrane region" description="Helical" evidence="1">
    <location>
        <begin position="45"/>
        <end position="67"/>
    </location>
</feature>
<gene>
    <name evidence="2" type="ORF">PAECIP111893_02905</name>
</gene>
<comment type="caution">
    <text evidence="2">The sequence shown here is derived from an EMBL/GenBank/DDBJ whole genome shotgun (WGS) entry which is preliminary data.</text>
</comment>
<name>A0ABN8GGX4_9BACL</name>
<keyword evidence="3" id="KW-1185">Reference proteome</keyword>
<feature type="transmembrane region" description="Helical" evidence="1">
    <location>
        <begin position="74"/>
        <end position="98"/>
    </location>
</feature>
<dbReference type="EMBL" id="CAKMMF010000015">
    <property type="protein sequence ID" value="CAH1208807.1"/>
    <property type="molecule type" value="Genomic_DNA"/>
</dbReference>
<dbReference type="RefSeq" id="WP_236343271.1">
    <property type="nucleotide sequence ID" value="NZ_CAKMMF010000015.1"/>
</dbReference>
<protein>
    <recommendedName>
        <fullName evidence="4">YvaD family protein</fullName>
    </recommendedName>
</protein>
<dbReference type="Pfam" id="PF17314">
    <property type="entry name" value="DUF5360"/>
    <property type="match status" value="1"/>
</dbReference>
<feature type="transmembrane region" description="Helical" evidence="1">
    <location>
        <begin position="104"/>
        <end position="121"/>
    </location>
</feature>
<evidence type="ECO:0008006" key="4">
    <source>
        <dbReference type="Google" id="ProtNLM"/>
    </source>
</evidence>
<sequence length="138" mass="16625">MSRTLRWFMIITDIGFVGYWLVTFLELLPKDYLYRDYDNELLVSWNLSFVPLDLLISFTGLLSIYFYRRQFRSWSIFAIISLVLTFCSGLQAIAFWGIRLDFDVWWWTPNLFLLLYPLFFLRRLMRDSLGPVYSKVEG</sequence>
<evidence type="ECO:0000313" key="2">
    <source>
        <dbReference type="EMBL" id="CAH1208807.1"/>
    </source>
</evidence>
<proteinExistence type="predicted"/>
<organism evidence="2 3">
    <name type="scientific">Paenibacillus plantiphilus</name>
    <dbReference type="NCBI Taxonomy" id="2905650"/>
    <lineage>
        <taxon>Bacteria</taxon>
        <taxon>Bacillati</taxon>
        <taxon>Bacillota</taxon>
        <taxon>Bacilli</taxon>
        <taxon>Bacillales</taxon>
        <taxon>Paenibacillaceae</taxon>
        <taxon>Paenibacillus</taxon>
    </lineage>
</organism>
<evidence type="ECO:0000313" key="3">
    <source>
        <dbReference type="Proteomes" id="UP000838686"/>
    </source>
</evidence>
<dbReference type="InterPro" id="IPR020348">
    <property type="entry name" value="Uncharacterised_YvaD"/>
</dbReference>
<keyword evidence="1" id="KW-0472">Membrane</keyword>
<reference evidence="2" key="1">
    <citation type="submission" date="2022-01" db="EMBL/GenBank/DDBJ databases">
        <authorList>
            <person name="Criscuolo A."/>
        </authorList>
    </citation>
    <scope>NUCLEOTIDE SEQUENCE</scope>
    <source>
        <strain evidence="2">CIP111893</strain>
    </source>
</reference>
<keyword evidence="1" id="KW-0812">Transmembrane</keyword>
<evidence type="ECO:0000256" key="1">
    <source>
        <dbReference type="SAM" id="Phobius"/>
    </source>
</evidence>
<accession>A0ABN8GGX4</accession>
<keyword evidence="1" id="KW-1133">Transmembrane helix</keyword>